<sequence length="97" mass="10706">MVKHIVFWTLSDAEKSHAQEHAELLRGKFKALLGVVDGLEAIEVGVNYNGGEFDLALDCTFTTREAEAAYQKHPGHLAIKKIVHSIVAGRACIDYEI</sequence>
<dbReference type="SMART" id="SM00886">
    <property type="entry name" value="Dabb"/>
    <property type="match status" value="1"/>
</dbReference>
<dbReference type="SUPFAM" id="SSF54909">
    <property type="entry name" value="Dimeric alpha+beta barrel"/>
    <property type="match status" value="1"/>
</dbReference>
<gene>
    <name evidence="2" type="ORF">IAA54_07760</name>
</gene>
<feature type="domain" description="Stress-response A/B barrel" evidence="1">
    <location>
        <begin position="2"/>
        <end position="95"/>
    </location>
</feature>
<dbReference type="Pfam" id="PF07876">
    <property type="entry name" value="Dabb"/>
    <property type="match status" value="1"/>
</dbReference>
<evidence type="ECO:0000313" key="2">
    <source>
        <dbReference type="EMBL" id="HIR57552.1"/>
    </source>
</evidence>
<dbReference type="Gene3D" id="3.30.70.100">
    <property type="match status" value="1"/>
</dbReference>
<reference evidence="2" key="1">
    <citation type="submission" date="2020-10" db="EMBL/GenBank/DDBJ databases">
        <authorList>
            <person name="Gilroy R."/>
        </authorList>
    </citation>
    <scope>NUCLEOTIDE SEQUENCE</scope>
    <source>
        <strain evidence="2">ChiSjej1B19-7085</strain>
    </source>
</reference>
<dbReference type="PROSITE" id="PS51502">
    <property type="entry name" value="S_R_A_B_BARREL"/>
    <property type="match status" value="1"/>
</dbReference>
<dbReference type="EMBL" id="DVHF01000086">
    <property type="protein sequence ID" value="HIR57552.1"/>
    <property type="molecule type" value="Genomic_DNA"/>
</dbReference>
<protein>
    <submittedName>
        <fullName evidence="2">Dabb family protein</fullName>
    </submittedName>
</protein>
<evidence type="ECO:0000313" key="3">
    <source>
        <dbReference type="Proteomes" id="UP000886785"/>
    </source>
</evidence>
<organism evidence="2 3">
    <name type="scientific">Candidatus Gallacutalibacter pullicola</name>
    <dbReference type="NCBI Taxonomy" id="2840830"/>
    <lineage>
        <taxon>Bacteria</taxon>
        <taxon>Bacillati</taxon>
        <taxon>Bacillota</taxon>
        <taxon>Clostridia</taxon>
        <taxon>Eubacteriales</taxon>
        <taxon>Candidatus Gallacutalibacter</taxon>
    </lineage>
</organism>
<dbReference type="InterPro" id="IPR013097">
    <property type="entry name" value="Dabb"/>
</dbReference>
<reference evidence="2" key="2">
    <citation type="journal article" date="2021" name="PeerJ">
        <title>Extensive microbial diversity within the chicken gut microbiome revealed by metagenomics and culture.</title>
        <authorList>
            <person name="Gilroy R."/>
            <person name="Ravi A."/>
            <person name="Getino M."/>
            <person name="Pursley I."/>
            <person name="Horton D.L."/>
            <person name="Alikhan N.F."/>
            <person name="Baker D."/>
            <person name="Gharbi K."/>
            <person name="Hall N."/>
            <person name="Watson M."/>
            <person name="Adriaenssens E.M."/>
            <person name="Foster-Nyarko E."/>
            <person name="Jarju S."/>
            <person name="Secka A."/>
            <person name="Antonio M."/>
            <person name="Oren A."/>
            <person name="Chaudhuri R.R."/>
            <person name="La Ragione R."/>
            <person name="Hildebrand F."/>
            <person name="Pallen M.J."/>
        </authorList>
    </citation>
    <scope>NUCLEOTIDE SEQUENCE</scope>
    <source>
        <strain evidence="2">ChiSjej1B19-7085</strain>
    </source>
</reference>
<dbReference type="InterPro" id="IPR011008">
    <property type="entry name" value="Dimeric_a/b-barrel"/>
</dbReference>
<comment type="caution">
    <text evidence="2">The sequence shown here is derived from an EMBL/GenBank/DDBJ whole genome shotgun (WGS) entry which is preliminary data.</text>
</comment>
<dbReference type="PANTHER" id="PTHR37832:SF1">
    <property type="entry name" value="STRESS-RESPONSE A_B BARREL DOMAIN-CONTAINING PROTEIN"/>
    <property type="match status" value="1"/>
</dbReference>
<accession>A0A9D1DRB9</accession>
<evidence type="ECO:0000259" key="1">
    <source>
        <dbReference type="PROSITE" id="PS51502"/>
    </source>
</evidence>
<dbReference type="AlphaFoldDB" id="A0A9D1DRB9"/>
<dbReference type="PANTHER" id="PTHR37832">
    <property type="entry name" value="BLL2683 PROTEIN"/>
    <property type="match status" value="1"/>
</dbReference>
<name>A0A9D1DRB9_9FIRM</name>
<proteinExistence type="predicted"/>
<dbReference type="Proteomes" id="UP000886785">
    <property type="component" value="Unassembled WGS sequence"/>
</dbReference>